<gene>
    <name evidence="7" type="ORF">Clacol_001076</name>
</gene>
<dbReference type="GO" id="GO:0050661">
    <property type="term" value="F:NADP binding"/>
    <property type="evidence" value="ECO:0007669"/>
    <property type="project" value="InterPro"/>
</dbReference>
<name>A0AAV5A4Q8_9AGAM</name>
<dbReference type="SUPFAM" id="SSF51905">
    <property type="entry name" value="FAD/NAD(P)-binding domain"/>
    <property type="match status" value="2"/>
</dbReference>
<evidence type="ECO:0008006" key="9">
    <source>
        <dbReference type="Google" id="ProtNLM"/>
    </source>
</evidence>
<evidence type="ECO:0000256" key="3">
    <source>
        <dbReference type="ARBA" id="ARBA00022630"/>
    </source>
</evidence>
<keyword evidence="5" id="KW-0521">NADP</keyword>
<evidence type="ECO:0000256" key="6">
    <source>
        <dbReference type="ARBA" id="ARBA00023002"/>
    </source>
</evidence>
<evidence type="ECO:0000256" key="2">
    <source>
        <dbReference type="ARBA" id="ARBA00009183"/>
    </source>
</evidence>
<dbReference type="InterPro" id="IPR020946">
    <property type="entry name" value="Flavin_mOase-like"/>
</dbReference>
<dbReference type="PANTHER" id="PTHR43539">
    <property type="entry name" value="FLAVIN-BINDING MONOOXYGENASE-LIKE PROTEIN (AFU_ORTHOLOGUE AFUA_4G09220)"/>
    <property type="match status" value="1"/>
</dbReference>
<evidence type="ECO:0000313" key="8">
    <source>
        <dbReference type="Proteomes" id="UP001050691"/>
    </source>
</evidence>
<evidence type="ECO:0000313" key="7">
    <source>
        <dbReference type="EMBL" id="GJJ06880.1"/>
    </source>
</evidence>
<dbReference type="GO" id="GO:0050660">
    <property type="term" value="F:flavin adenine dinucleotide binding"/>
    <property type="evidence" value="ECO:0007669"/>
    <property type="project" value="InterPro"/>
</dbReference>
<organism evidence="7 8">
    <name type="scientific">Clathrus columnatus</name>
    <dbReference type="NCBI Taxonomy" id="1419009"/>
    <lineage>
        <taxon>Eukaryota</taxon>
        <taxon>Fungi</taxon>
        <taxon>Dikarya</taxon>
        <taxon>Basidiomycota</taxon>
        <taxon>Agaricomycotina</taxon>
        <taxon>Agaricomycetes</taxon>
        <taxon>Phallomycetidae</taxon>
        <taxon>Phallales</taxon>
        <taxon>Clathraceae</taxon>
        <taxon>Clathrus</taxon>
    </lineage>
</organism>
<keyword evidence="8" id="KW-1185">Reference proteome</keyword>
<protein>
    <recommendedName>
        <fullName evidence="9">Flavin-containing monooxygenase</fullName>
    </recommendedName>
</protein>
<comment type="cofactor">
    <cofactor evidence="1">
        <name>FAD</name>
        <dbReference type="ChEBI" id="CHEBI:57692"/>
    </cofactor>
</comment>
<dbReference type="InterPro" id="IPR050982">
    <property type="entry name" value="Auxin_biosynth/cation_transpt"/>
</dbReference>
<sequence length="633" mass="70972">MSLTSLDSQIILPPQLEIQLTNQDVQKIAVDFINQFSDAIATGNIESITPFFTPYCLWRDFLALTWDFNTLFRIDSVQKMLESRLAKTQVSNISLAKHRDLAPASSPLPPFRFINVPFEFQTVAGDCTGIAKLVPISSSDDGAIDWKIFILFTNLDQIKGHPDKIGQNRRREPIPNYVRQRQKEIAFEDEDPRVILIGGGHSSLDVAARLKVKDVPSLVLERNPRLGDNWRNRYSSMSLHDFASNWPGHPPASKYADWLEMYAKVMDLNVWTSTTVTHIERDDARDEWVVQVIKADGTPRTFRPKYVVAGVGLGDPYTPDFAGMDKFGGKLMHAYEYSNPEEHIGKKVVVIGSATAAHDVCQDHYEQGIDVTMVQRSSTCVIRSPQGTSIYGGRLAMDNDVPVDIKDRLGASFPYLVLKRLHQVAIKHLIQAEKPFYDGLEKAGFKYNHGPDDAGYLYLVLLKQGRFFIDFGASQLVIDGKIKLKSASIKEFISTGVVFEDGTSLDADIIIFATGVKGFKSDLYKIMKPELVDKIPSFSLSNEGEVQGVYRECGLPNFFPIMGNLAAGRFYSSHISLIIKAKEVGLFTDAYKHTEVYGQVPEVMIIGVVEIEPFSKPEISKSKKSQYIQLYFS</sequence>
<dbReference type="EMBL" id="BPWL01000002">
    <property type="protein sequence ID" value="GJJ06880.1"/>
    <property type="molecule type" value="Genomic_DNA"/>
</dbReference>
<dbReference type="AlphaFoldDB" id="A0AAV5A4Q8"/>
<dbReference type="PANTHER" id="PTHR43539:SF68">
    <property type="entry name" value="FLAVIN-BINDING MONOOXYGENASE-LIKE PROTEIN (AFU_ORTHOLOGUE AFUA_4G09220)"/>
    <property type="match status" value="1"/>
</dbReference>
<keyword evidence="3" id="KW-0285">Flavoprotein</keyword>
<keyword evidence="4" id="KW-0274">FAD</keyword>
<proteinExistence type="inferred from homology"/>
<keyword evidence="6" id="KW-0560">Oxidoreductase</keyword>
<reference evidence="7" key="1">
    <citation type="submission" date="2021-10" db="EMBL/GenBank/DDBJ databases">
        <title>De novo Genome Assembly of Clathrus columnatus (Basidiomycota, Fungi) Using Illumina and Nanopore Sequence Data.</title>
        <authorList>
            <person name="Ogiso-Tanaka E."/>
            <person name="Itagaki H."/>
            <person name="Hosoya T."/>
            <person name="Hosaka K."/>
        </authorList>
    </citation>
    <scope>NUCLEOTIDE SEQUENCE</scope>
    <source>
        <strain evidence="7">MO-923</strain>
    </source>
</reference>
<dbReference type="GO" id="GO:0004499">
    <property type="term" value="F:N,N-dimethylaniline monooxygenase activity"/>
    <property type="evidence" value="ECO:0007669"/>
    <property type="project" value="InterPro"/>
</dbReference>
<dbReference type="FunFam" id="3.50.50.60:FF:000023">
    <property type="entry name" value="Dimethylaniline monooxygenase [N-oxide-forming]"/>
    <property type="match status" value="1"/>
</dbReference>
<evidence type="ECO:0000256" key="4">
    <source>
        <dbReference type="ARBA" id="ARBA00022827"/>
    </source>
</evidence>
<accession>A0AAV5A4Q8</accession>
<dbReference type="Gene3D" id="3.50.50.60">
    <property type="entry name" value="FAD/NAD(P)-binding domain"/>
    <property type="match status" value="1"/>
</dbReference>
<evidence type="ECO:0000256" key="1">
    <source>
        <dbReference type="ARBA" id="ARBA00001974"/>
    </source>
</evidence>
<comment type="caution">
    <text evidence="7">The sequence shown here is derived from an EMBL/GenBank/DDBJ whole genome shotgun (WGS) entry which is preliminary data.</text>
</comment>
<comment type="similarity">
    <text evidence="2">Belongs to the FMO family.</text>
</comment>
<dbReference type="Pfam" id="PF00743">
    <property type="entry name" value="FMO-like"/>
    <property type="match status" value="1"/>
</dbReference>
<dbReference type="InterPro" id="IPR036188">
    <property type="entry name" value="FAD/NAD-bd_sf"/>
</dbReference>
<evidence type="ECO:0000256" key="5">
    <source>
        <dbReference type="ARBA" id="ARBA00022857"/>
    </source>
</evidence>
<dbReference type="Proteomes" id="UP001050691">
    <property type="component" value="Unassembled WGS sequence"/>
</dbReference>